<dbReference type="PANTHER" id="PTHR46401:SF2">
    <property type="entry name" value="GLYCOSYLTRANSFERASE WBBK-RELATED"/>
    <property type="match status" value="1"/>
</dbReference>
<dbReference type="EMBL" id="BSDR01000001">
    <property type="protein sequence ID" value="GLI36455.1"/>
    <property type="molecule type" value="Genomic_DNA"/>
</dbReference>
<proteinExistence type="predicted"/>
<evidence type="ECO:0000313" key="4">
    <source>
        <dbReference type="Proteomes" id="UP001144372"/>
    </source>
</evidence>
<dbReference type="Proteomes" id="UP001144372">
    <property type="component" value="Unassembled WGS sequence"/>
</dbReference>
<keyword evidence="1" id="KW-0808">Transferase</keyword>
<comment type="caution">
    <text evidence="3">The sequence shown here is derived from an EMBL/GenBank/DDBJ whole genome shotgun (WGS) entry which is preliminary data.</text>
</comment>
<evidence type="ECO:0000259" key="2">
    <source>
        <dbReference type="Pfam" id="PF00534"/>
    </source>
</evidence>
<dbReference type="SUPFAM" id="SSF53756">
    <property type="entry name" value="UDP-Glycosyltransferase/glycogen phosphorylase"/>
    <property type="match status" value="1"/>
</dbReference>
<dbReference type="Pfam" id="PF00534">
    <property type="entry name" value="Glycos_transf_1"/>
    <property type="match status" value="1"/>
</dbReference>
<protein>
    <recommendedName>
        <fullName evidence="2">Glycosyl transferase family 1 domain-containing protein</fullName>
    </recommendedName>
</protein>
<dbReference type="InterPro" id="IPR001296">
    <property type="entry name" value="Glyco_trans_1"/>
</dbReference>
<dbReference type="RefSeq" id="WP_281796912.1">
    <property type="nucleotide sequence ID" value="NZ_BSDR01000001.1"/>
</dbReference>
<sequence>MTVISNSTKEDLLRYVKVDPQKVRVVHDCVSAAFKPTPKEFNITKPIILQVGTGPNKNLERVAEALQGIPCHLRVIGTLTDRQTTVLQRFGIEYSSASNISDEQIVEEYCRCDMLVFASTYEGFGLPIVEAQATGRPVVTSNILSMPEIAGESACLVDPFDVASIRAGILRILKDSNYREDLVQKGIKNVQRFQPRAITAQYVKLYRELLDQC</sequence>
<evidence type="ECO:0000313" key="3">
    <source>
        <dbReference type="EMBL" id="GLI36455.1"/>
    </source>
</evidence>
<name>A0A9W6FWT3_9BACT</name>
<keyword evidence="4" id="KW-1185">Reference proteome</keyword>
<evidence type="ECO:0000256" key="1">
    <source>
        <dbReference type="ARBA" id="ARBA00022679"/>
    </source>
</evidence>
<organism evidence="3 4">
    <name type="scientific">Desulforhabdus amnigena</name>
    <dbReference type="NCBI Taxonomy" id="40218"/>
    <lineage>
        <taxon>Bacteria</taxon>
        <taxon>Pseudomonadati</taxon>
        <taxon>Thermodesulfobacteriota</taxon>
        <taxon>Syntrophobacteria</taxon>
        <taxon>Syntrophobacterales</taxon>
        <taxon>Syntrophobacteraceae</taxon>
        <taxon>Desulforhabdus</taxon>
    </lineage>
</organism>
<reference evidence="3" key="1">
    <citation type="submission" date="2022-12" db="EMBL/GenBank/DDBJ databases">
        <title>Reference genome sequencing for broad-spectrum identification of bacterial and archaeal isolates by mass spectrometry.</title>
        <authorList>
            <person name="Sekiguchi Y."/>
            <person name="Tourlousse D.M."/>
        </authorList>
    </citation>
    <scope>NUCLEOTIDE SEQUENCE</scope>
    <source>
        <strain evidence="3">ASRB1</strain>
    </source>
</reference>
<dbReference type="PANTHER" id="PTHR46401">
    <property type="entry name" value="GLYCOSYLTRANSFERASE WBBK-RELATED"/>
    <property type="match status" value="1"/>
</dbReference>
<dbReference type="CDD" id="cd03809">
    <property type="entry name" value="GT4_MtfB-like"/>
    <property type="match status" value="1"/>
</dbReference>
<dbReference type="GO" id="GO:0016757">
    <property type="term" value="F:glycosyltransferase activity"/>
    <property type="evidence" value="ECO:0007669"/>
    <property type="project" value="InterPro"/>
</dbReference>
<gene>
    <name evidence="3" type="ORF">DAMNIGENAA_38880</name>
</gene>
<feature type="domain" description="Glycosyl transferase family 1" evidence="2">
    <location>
        <begin position="40"/>
        <end position="188"/>
    </location>
</feature>
<dbReference type="AlphaFoldDB" id="A0A9W6FWT3"/>
<accession>A0A9W6FWT3</accession>
<dbReference type="Gene3D" id="3.40.50.2000">
    <property type="entry name" value="Glycogen Phosphorylase B"/>
    <property type="match status" value="2"/>
</dbReference>